<keyword evidence="1" id="KW-0472">Membrane</keyword>
<evidence type="ECO:0000313" key="4">
    <source>
        <dbReference type="Proteomes" id="UP000032633"/>
    </source>
</evidence>
<dbReference type="OrthoDB" id="2659829at2"/>
<dbReference type="RefSeq" id="WP_045668907.1">
    <property type="nucleotide sequence ID" value="NZ_CP011058.1"/>
</dbReference>
<feature type="transmembrane region" description="Helical" evidence="1">
    <location>
        <begin position="61"/>
        <end position="82"/>
    </location>
</feature>
<keyword evidence="1" id="KW-1133">Transmembrane helix</keyword>
<reference evidence="3 4" key="1">
    <citation type="journal article" date="2015" name="J. Biotechnol.">
        <title>Complete genome sequence of Paenibacillus beijingensis 7188(T) (=DSM 24997(T)), a novel rhizobacterium from jujube garden soil.</title>
        <authorList>
            <person name="Kwak Y."/>
            <person name="Shin J.H."/>
        </authorList>
    </citation>
    <scope>NUCLEOTIDE SEQUENCE [LARGE SCALE GENOMIC DNA]</scope>
    <source>
        <strain evidence="3 4">DSM 24997</strain>
    </source>
</reference>
<feature type="transmembrane region" description="Helical" evidence="1">
    <location>
        <begin position="7"/>
        <end position="30"/>
    </location>
</feature>
<dbReference type="PATRIC" id="fig|1126833.4.peg.244"/>
<evidence type="ECO:0000259" key="2">
    <source>
        <dbReference type="Pfam" id="PF04892"/>
    </source>
</evidence>
<feature type="transmembrane region" description="Helical" evidence="1">
    <location>
        <begin position="89"/>
        <end position="107"/>
    </location>
</feature>
<dbReference type="HOGENOM" id="CLU_129699_1_0_9"/>
<dbReference type="AlphaFoldDB" id="A0A0D5NER4"/>
<dbReference type="NCBIfam" id="NF037970">
    <property type="entry name" value="vanZ_1"/>
    <property type="match status" value="1"/>
</dbReference>
<dbReference type="InterPro" id="IPR006976">
    <property type="entry name" value="VanZ-like"/>
</dbReference>
<evidence type="ECO:0000256" key="1">
    <source>
        <dbReference type="SAM" id="Phobius"/>
    </source>
</evidence>
<name>A0A0D5NER4_9BACL</name>
<accession>A0A0D5NER4</accession>
<dbReference type="EMBL" id="CP011058">
    <property type="protein sequence ID" value="AJY73472.1"/>
    <property type="molecule type" value="Genomic_DNA"/>
</dbReference>
<dbReference type="Pfam" id="PF04892">
    <property type="entry name" value="VanZ"/>
    <property type="match status" value="1"/>
</dbReference>
<protein>
    <recommendedName>
        <fullName evidence="2">VanZ-like domain-containing protein</fullName>
    </recommendedName>
</protein>
<dbReference type="KEGG" id="pbj:VN24_01080"/>
<gene>
    <name evidence="3" type="ORF">VN24_01080</name>
</gene>
<dbReference type="Proteomes" id="UP000032633">
    <property type="component" value="Chromosome"/>
</dbReference>
<proteinExistence type="predicted"/>
<keyword evidence="1" id="KW-0812">Transmembrane</keyword>
<feature type="domain" description="VanZ-like" evidence="2">
    <location>
        <begin position="8"/>
        <end position="130"/>
    </location>
</feature>
<evidence type="ECO:0000313" key="3">
    <source>
        <dbReference type="EMBL" id="AJY73472.1"/>
    </source>
</evidence>
<organism evidence="3 4">
    <name type="scientific">Paenibacillus beijingensis</name>
    <dbReference type="NCBI Taxonomy" id="1126833"/>
    <lineage>
        <taxon>Bacteria</taxon>
        <taxon>Bacillati</taxon>
        <taxon>Bacillota</taxon>
        <taxon>Bacilli</taxon>
        <taxon>Bacillales</taxon>
        <taxon>Paenibacillaceae</taxon>
        <taxon>Paenibacillus</taxon>
    </lineage>
</organism>
<sequence length="143" mass="16935">MKLKTRILLAMSWTSILFIFTCTVSLSMLLKHQYIHFNFNPDPHFRQFFRLMDINKIHDEWIVVKLGHFIGFAIMDVLLFNMVRRKNTALLLSILFAIVTEIFQLYFHRDGRLYDVLIDSSGALISYLLLSDRAFDKEIDTTR</sequence>
<keyword evidence="4" id="KW-1185">Reference proteome</keyword>
<reference evidence="4" key="2">
    <citation type="submission" date="2015-03" db="EMBL/GenBank/DDBJ databases">
        <title>Genome sequence of Paenibacillus beijingensis strain DSM 24997T.</title>
        <authorList>
            <person name="Kwak Y."/>
            <person name="Shin J.-H."/>
        </authorList>
    </citation>
    <scope>NUCLEOTIDE SEQUENCE [LARGE SCALE GENOMIC DNA]</scope>
    <source>
        <strain evidence="4">DSM 24997</strain>
    </source>
</reference>